<keyword evidence="2" id="KW-0472">Membrane</keyword>
<dbReference type="EMBL" id="FQVY01000002">
    <property type="protein sequence ID" value="SHF99885.1"/>
    <property type="molecule type" value="Genomic_DNA"/>
</dbReference>
<feature type="transmembrane region" description="Helical" evidence="2">
    <location>
        <begin position="113"/>
        <end position="132"/>
    </location>
</feature>
<dbReference type="AlphaFoldDB" id="A0AAQ1RVN3"/>
<name>A0AAQ1RVN3_9FIRM</name>
<evidence type="ECO:0000256" key="1">
    <source>
        <dbReference type="SAM" id="MobiDB-lite"/>
    </source>
</evidence>
<dbReference type="Pfam" id="PF11449">
    <property type="entry name" value="ArsP_2"/>
    <property type="match status" value="1"/>
</dbReference>
<feature type="transmembrane region" description="Helical" evidence="2">
    <location>
        <begin position="45"/>
        <end position="62"/>
    </location>
</feature>
<dbReference type="Proteomes" id="UP000184089">
    <property type="component" value="Unassembled WGS sequence"/>
</dbReference>
<protein>
    <recommendedName>
        <fullName evidence="5">Arsenic efflux protein</fullName>
    </recommendedName>
</protein>
<feature type="transmembrane region" description="Helical" evidence="2">
    <location>
        <begin position="174"/>
        <end position="199"/>
    </location>
</feature>
<reference evidence="4" key="1">
    <citation type="submission" date="2016-11" db="EMBL/GenBank/DDBJ databases">
        <authorList>
            <person name="Jaros S."/>
            <person name="Januszkiewicz K."/>
            <person name="Wedrychowicz H."/>
        </authorList>
    </citation>
    <scope>NUCLEOTIDE SEQUENCE [LARGE SCALE GENOMIC DNA]</scope>
    <source>
        <strain evidence="4">DSM 4029</strain>
    </source>
</reference>
<dbReference type="RefSeq" id="WP_243148096.1">
    <property type="nucleotide sequence ID" value="NZ_FQVY01000002.1"/>
</dbReference>
<keyword evidence="2" id="KW-1133">Transmembrane helix</keyword>
<feature type="transmembrane region" description="Helical" evidence="2">
    <location>
        <begin position="243"/>
        <end position="263"/>
    </location>
</feature>
<evidence type="ECO:0000256" key="2">
    <source>
        <dbReference type="SAM" id="Phobius"/>
    </source>
</evidence>
<evidence type="ECO:0008006" key="5">
    <source>
        <dbReference type="Google" id="ProtNLM"/>
    </source>
</evidence>
<keyword evidence="2" id="KW-0812">Transmembrane</keyword>
<gene>
    <name evidence="3" type="ORF">SAMN05444424_1094</name>
</gene>
<sequence>MSALLETLFDILLDTAIDGVKMLPFLFGAYLLIEYMEHRAKNLHRALGGPFGAVGGALLGLVPQCGFSAAAANLYARGLITTGTLLAVFISTSDEAIPVLLANPGSLGLMGQLLLTKALLAVAVGLIADLFLRRGRRGEKPSAPAAHEEEHHHHHHGCGSCDAYRGRHPLLRAAAVHTLQIFAFVVGIMLALNLTIALIGTENLSRLLLQNSLWQPVLAAFIGAIPNCASSVLLTELYLSGSLTFGSVVAGLTTGAGLGLVVLFKQNHNKRQNALILAALLAIGIGAGIALQLLGY</sequence>
<dbReference type="InterPro" id="IPR021552">
    <property type="entry name" value="ArsP_2"/>
</dbReference>
<dbReference type="NCBIfam" id="NF037962">
    <property type="entry name" value="arsenic_eff"/>
    <property type="match status" value="1"/>
</dbReference>
<organism evidence="3 4">
    <name type="scientific">Bittarella massiliensis</name>
    <name type="common">ex Durand et al. 2017</name>
    <dbReference type="NCBI Taxonomy" id="1720313"/>
    <lineage>
        <taxon>Bacteria</taxon>
        <taxon>Bacillati</taxon>
        <taxon>Bacillota</taxon>
        <taxon>Clostridia</taxon>
        <taxon>Eubacteriales</taxon>
        <taxon>Oscillospiraceae</taxon>
        <taxon>Bittarella (ex Durand et al. 2017)</taxon>
    </lineage>
</organism>
<feature type="transmembrane region" description="Helical" evidence="2">
    <location>
        <begin position="275"/>
        <end position="294"/>
    </location>
</feature>
<accession>A0AAQ1RVN3</accession>
<evidence type="ECO:0000313" key="3">
    <source>
        <dbReference type="EMBL" id="SHF99885.1"/>
    </source>
</evidence>
<feature type="region of interest" description="Disordered" evidence="1">
    <location>
        <begin position="139"/>
        <end position="158"/>
    </location>
</feature>
<feature type="transmembrane region" description="Helical" evidence="2">
    <location>
        <begin position="12"/>
        <end position="33"/>
    </location>
</feature>
<evidence type="ECO:0000313" key="4">
    <source>
        <dbReference type="Proteomes" id="UP000184089"/>
    </source>
</evidence>
<comment type="caution">
    <text evidence="3">The sequence shown here is derived from an EMBL/GenBank/DDBJ whole genome shotgun (WGS) entry which is preliminary data.</text>
</comment>
<proteinExistence type="predicted"/>